<protein>
    <submittedName>
        <fullName evidence="2">Uncharacterized protein</fullName>
    </submittedName>
</protein>
<reference evidence="2 3" key="1">
    <citation type="submission" date="2019-07" db="EMBL/GenBank/DDBJ databases">
        <title>Draft genome for Streptomyces benahoarensis MZ03-48.</title>
        <authorList>
            <person name="Gonzalez-Pimentel J.L."/>
        </authorList>
    </citation>
    <scope>NUCLEOTIDE SEQUENCE [LARGE SCALE GENOMIC DNA]</scope>
    <source>
        <strain evidence="2 3">MZ03-48</strain>
    </source>
</reference>
<feature type="transmembrane region" description="Helical" evidence="1">
    <location>
        <begin position="31"/>
        <end position="53"/>
    </location>
</feature>
<comment type="caution">
    <text evidence="2">The sequence shown here is derived from an EMBL/GenBank/DDBJ whole genome shotgun (WGS) entry which is preliminary data.</text>
</comment>
<gene>
    <name evidence="2" type="ORF">FNZ23_24180</name>
</gene>
<keyword evidence="1" id="KW-1133">Transmembrane helix</keyword>
<organism evidence="2 3">
    <name type="scientific">Streptomyces benahoarensis</name>
    <dbReference type="NCBI Taxonomy" id="2595054"/>
    <lineage>
        <taxon>Bacteria</taxon>
        <taxon>Bacillati</taxon>
        <taxon>Actinomycetota</taxon>
        <taxon>Actinomycetes</taxon>
        <taxon>Kitasatosporales</taxon>
        <taxon>Streptomycetaceae</taxon>
        <taxon>Streptomyces</taxon>
    </lineage>
</organism>
<evidence type="ECO:0000313" key="2">
    <source>
        <dbReference type="EMBL" id="TSB33136.1"/>
    </source>
</evidence>
<name>A0A553YVB7_9ACTN</name>
<evidence type="ECO:0000313" key="3">
    <source>
        <dbReference type="Proteomes" id="UP000320888"/>
    </source>
</evidence>
<sequence length="78" mass="8644">MLRVGTGLLRVRLLRVRALLLRPGLLGVRRLLVLGVRAGLLVLGVRVGLLVLWGRLRRVGARLLLRVRLVRAGLLGVR</sequence>
<proteinExistence type="predicted"/>
<dbReference type="Proteomes" id="UP000320888">
    <property type="component" value="Unassembled WGS sequence"/>
</dbReference>
<keyword evidence="1" id="KW-0812">Transmembrane</keyword>
<feature type="non-terminal residue" evidence="2">
    <location>
        <position position="78"/>
    </location>
</feature>
<dbReference type="AlphaFoldDB" id="A0A553YVB7"/>
<dbReference type="RefSeq" id="WP_185994104.1">
    <property type="nucleotide sequence ID" value="NZ_VKLS01000423.1"/>
</dbReference>
<keyword evidence="3" id="KW-1185">Reference proteome</keyword>
<accession>A0A553YVB7</accession>
<keyword evidence="1" id="KW-0472">Membrane</keyword>
<evidence type="ECO:0000256" key="1">
    <source>
        <dbReference type="SAM" id="Phobius"/>
    </source>
</evidence>
<dbReference type="EMBL" id="VKLS01000423">
    <property type="protein sequence ID" value="TSB33136.1"/>
    <property type="molecule type" value="Genomic_DNA"/>
</dbReference>